<sequence>MQLLTENLNLILSLLLLILCLSLIWFFFIPKKGKKFLIHLLTRKSEIERIIKKKPHAKDVISFWSSLKQSQHFSKIVTTIGYGSFNSREIIEEILEQKKIKNDQLVEKRLKGFLIQIHLFNETKRKLIGLQETSYDCKNQEHEMHLQELWCSMKPDTTFERKSKQWSKLGFQGKDPATDFRGSGILGLFFLEYFSKKYPEESKKALNDSYGTESRSFYPFSCFGIQLSNELLQNLKKTDRLDSYLLMKKPELATFFTLCSELFIKFNQLWKKKNPENLLKFPSLFKSFFSDSIKNL</sequence>
<dbReference type="InterPro" id="IPR006816">
    <property type="entry name" value="ELMO_dom"/>
</dbReference>
<keyword evidence="1" id="KW-0472">Membrane</keyword>
<evidence type="ECO:0000313" key="3">
    <source>
        <dbReference type="EMBL" id="KAJ3438184.1"/>
    </source>
</evidence>
<keyword evidence="1" id="KW-0812">Transmembrane</keyword>
<dbReference type="Pfam" id="PF04727">
    <property type="entry name" value="ELMO_CED12"/>
    <property type="match status" value="1"/>
</dbReference>
<proteinExistence type="predicted"/>
<evidence type="ECO:0000256" key="1">
    <source>
        <dbReference type="SAM" id="Phobius"/>
    </source>
</evidence>
<evidence type="ECO:0000313" key="5">
    <source>
        <dbReference type="Proteomes" id="UP001146793"/>
    </source>
</evidence>
<name>A0AAV7ZAR3_9EUKA</name>
<evidence type="ECO:0000259" key="2">
    <source>
        <dbReference type="PROSITE" id="PS51335"/>
    </source>
</evidence>
<dbReference type="AlphaFoldDB" id="A0AAV7ZAR3"/>
<reference evidence="3" key="2">
    <citation type="submission" date="2022-08" db="EMBL/GenBank/DDBJ databases">
        <title>Novel sulphate-reducing endosymbionts in the free-living metamonad Anaeramoeba.</title>
        <authorList>
            <person name="Jerlstrom-Hultqvist J."/>
            <person name="Cepicka I."/>
            <person name="Gallot-Lavallee L."/>
            <person name="Salas-Leiva D."/>
            <person name="Curtis B.A."/>
            <person name="Zahonova K."/>
            <person name="Pipaliya S."/>
            <person name="Dacks J."/>
            <person name="Roger A.J."/>
        </authorList>
    </citation>
    <scope>NUCLEOTIDE SEQUENCE</scope>
    <source>
        <strain evidence="3">Busselton2</strain>
    </source>
</reference>
<dbReference type="Proteomes" id="UP001146793">
    <property type="component" value="Unassembled WGS sequence"/>
</dbReference>
<reference evidence="4" key="1">
    <citation type="submission" date="2022-08" db="EMBL/GenBank/DDBJ databases">
        <title>Novel sulfate-reducing endosymbionts in the free-living metamonad Anaeramoeba.</title>
        <authorList>
            <person name="Jerlstrom-Hultqvist J."/>
            <person name="Cepicka I."/>
            <person name="Gallot-Lavallee L."/>
            <person name="Salas-Leiva D."/>
            <person name="Curtis B.A."/>
            <person name="Zahonova K."/>
            <person name="Pipaliya S."/>
            <person name="Dacks J."/>
            <person name="Roger A.J."/>
        </authorList>
    </citation>
    <scope>NUCLEOTIDE SEQUENCE</scope>
    <source>
        <strain evidence="4">Schooner1</strain>
    </source>
</reference>
<keyword evidence="1" id="KW-1133">Transmembrane helix</keyword>
<dbReference type="EMBL" id="JAOAOG010000273">
    <property type="protein sequence ID" value="KAJ6233822.1"/>
    <property type="molecule type" value="Genomic_DNA"/>
</dbReference>
<dbReference type="PANTHER" id="PTHR12771">
    <property type="entry name" value="ENGULFMENT AND CELL MOTILITY"/>
    <property type="match status" value="1"/>
</dbReference>
<keyword evidence="6" id="KW-1185">Reference proteome</keyword>
<feature type="transmembrane region" description="Helical" evidence="1">
    <location>
        <begin position="12"/>
        <end position="29"/>
    </location>
</feature>
<accession>A0AAV7ZAR3</accession>
<feature type="domain" description="ELMO" evidence="2">
    <location>
        <begin position="141"/>
        <end position="296"/>
    </location>
</feature>
<protein>
    <recommendedName>
        <fullName evidence="2">ELMO domain-containing protein</fullName>
    </recommendedName>
</protein>
<dbReference type="Proteomes" id="UP001150062">
    <property type="component" value="Unassembled WGS sequence"/>
</dbReference>
<dbReference type="PROSITE" id="PS51335">
    <property type="entry name" value="ELMO"/>
    <property type="match status" value="1"/>
</dbReference>
<evidence type="ECO:0000313" key="6">
    <source>
        <dbReference type="Proteomes" id="UP001150062"/>
    </source>
</evidence>
<gene>
    <name evidence="3" type="ORF">M0812_17364</name>
    <name evidence="4" type="ORF">M0813_29498</name>
</gene>
<evidence type="ECO:0000313" key="4">
    <source>
        <dbReference type="EMBL" id="KAJ6233822.1"/>
    </source>
</evidence>
<organism evidence="3 5">
    <name type="scientific">Anaeramoeba flamelloides</name>
    <dbReference type="NCBI Taxonomy" id="1746091"/>
    <lineage>
        <taxon>Eukaryota</taxon>
        <taxon>Metamonada</taxon>
        <taxon>Anaeramoebidae</taxon>
        <taxon>Anaeramoeba</taxon>
    </lineage>
</organism>
<dbReference type="EMBL" id="JANTQA010000033">
    <property type="protein sequence ID" value="KAJ3438184.1"/>
    <property type="molecule type" value="Genomic_DNA"/>
</dbReference>
<dbReference type="InterPro" id="IPR050868">
    <property type="entry name" value="ELMO_domain-containing"/>
</dbReference>
<comment type="caution">
    <text evidence="3">The sequence shown here is derived from an EMBL/GenBank/DDBJ whole genome shotgun (WGS) entry which is preliminary data.</text>
</comment>
<dbReference type="PANTHER" id="PTHR12771:SF51">
    <property type="entry name" value="LD01482P"/>
    <property type="match status" value="1"/>
</dbReference>